<evidence type="ECO:0000256" key="1">
    <source>
        <dbReference type="ARBA" id="ARBA00001946"/>
    </source>
</evidence>
<comment type="subcellular location">
    <subcellularLocation>
        <location evidence="2">Nucleus</location>
    </subcellularLocation>
</comment>
<evidence type="ECO:0000259" key="16">
    <source>
        <dbReference type="Pfam" id="PF02732"/>
    </source>
</evidence>
<dbReference type="GeneID" id="103484673"/>
<dbReference type="InterPro" id="IPR033310">
    <property type="entry name" value="Mms4/EME1/EME2"/>
</dbReference>
<dbReference type="Gene3D" id="3.40.50.10130">
    <property type="match status" value="1"/>
</dbReference>
<evidence type="ECO:0000256" key="4">
    <source>
        <dbReference type="ARBA" id="ARBA00022722"/>
    </source>
</evidence>
<evidence type="ECO:0000313" key="17">
    <source>
        <dbReference type="Proteomes" id="UP001652600"/>
    </source>
</evidence>
<keyword evidence="9" id="KW-0460">Magnesium</keyword>
<evidence type="ECO:0000256" key="10">
    <source>
        <dbReference type="ARBA" id="ARBA00023172"/>
    </source>
</evidence>
<dbReference type="InterPro" id="IPR047524">
    <property type="entry name" value="XPF_nuclease_EME1_plant/arthr"/>
</dbReference>
<evidence type="ECO:0000256" key="14">
    <source>
        <dbReference type="SAM" id="Coils"/>
    </source>
</evidence>
<evidence type="ECO:0000256" key="3">
    <source>
        <dbReference type="ARBA" id="ARBA00005313"/>
    </source>
</evidence>
<keyword evidence="7" id="KW-0227">DNA damage</keyword>
<keyword evidence="14" id="KW-0175">Coiled coil</keyword>
<evidence type="ECO:0000256" key="7">
    <source>
        <dbReference type="ARBA" id="ARBA00022763"/>
    </source>
</evidence>
<feature type="compositionally biased region" description="Polar residues" evidence="15">
    <location>
        <begin position="188"/>
        <end position="197"/>
    </location>
</feature>
<comment type="similarity">
    <text evidence="3">Belongs to the EME1/MMS4 family.</text>
</comment>
<keyword evidence="10" id="KW-0233">DNA recombination</keyword>
<dbReference type="GO" id="GO:0004519">
    <property type="term" value="F:endonuclease activity"/>
    <property type="evidence" value="ECO:0007669"/>
    <property type="project" value="UniProtKB-KW"/>
</dbReference>
<keyword evidence="11" id="KW-0234">DNA repair</keyword>
<keyword evidence="17" id="KW-1185">Reference proteome</keyword>
<evidence type="ECO:0000256" key="9">
    <source>
        <dbReference type="ARBA" id="ARBA00022842"/>
    </source>
</evidence>
<evidence type="ECO:0000256" key="6">
    <source>
        <dbReference type="ARBA" id="ARBA00022759"/>
    </source>
</evidence>
<dbReference type="Proteomes" id="UP001652600">
    <property type="component" value="Chromosome 8"/>
</dbReference>
<reference evidence="18" key="1">
    <citation type="submission" date="2025-08" db="UniProtKB">
        <authorList>
            <consortium name="RefSeq"/>
        </authorList>
    </citation>
    <scope>IDENTIFICATION</scope>
    <source>
        <tissue evidence="18">Stem</tissue>
    </source>
</reference>
<feature type="coiled-coil region" evidence="14">
    <location>
        <begin position="220"/>
        <end position="253"/>
    </location>
</feature>
<evidence type="ECO:0000256" key="13">
    <source>
        <dbReference type="ARBA" id="ARBA00023254"/>
    </source>
</evidence>
<protein>
    <submittedName>
        <fullName evidence="18">Crossover junction endonuclease EME1B isoform X3</fullName>
    </submittedName>
</protein>
<proteinExistence type="inferred from homology"/>
<evidence type="ECO:0000256" key="2">
    <source>
        <dbReference type="ARBA" id="ARBA00004123"/>
    </source>
</evidence>
<feature type="domain" description="ERCC4" evidence="16">
    <location>
        <begin position="269"/>
        <end position="425"/>
    </location>
</feature>
<dbReference type="Pfam" id="PF02732">
    <property type="entry name" value="ERCC4"/>
    <property type="match status" value="1"/>
</dbReference>
<comment type="cofactor">
    <cofactor evidence="1">
        <name>Mg(2+)</name>
        <dbReference type="ChEBI" id="CHEBI:18420"/>
    </cofactor>
</comment>
<dbReference type="CDD" id="cd20083">
    <property type="entry name" value="XPF_nuclease_EME"/>
    <property type="match status" value="1"/>
</dbReference>
<keyword evidence="12" id="KW-0539">Nucleus</keyword>
<organism evidence="17 18">
    <name type="scientific">Cucumis melo</name>
    <name type="common">Muskmelon</name>
    <dbReference type="NCBI Taxonomy" id="3656"/>
    <lineage>
        <taxon>Eukaryota</taxon>
        <taxon>Viridiplantae</taxon>
        <taxon>Streptophyta</taxon>
        <taxon>Embryophyta</taxon>
        <taxon>Tracheophyta</taxon>
        <taxon>Spermatophyta</taxon>
        <taxon>Magnoliopsida</taxon>
        <taxon>eudicotyledons</taxon>
        <taxon>Gunneridae</taxon>
        <taxon>Pentapetalae</taxon>
        <taxon>rosids</taxon>
        <taxon>fabids</taxon>
        <taxon>Cucurbitales</taxon>
        <taxon>Cucurbitaceae</taxon>
        <taxon>Benincaseae</taxon>
        <taxon>Cucumis</taxon>
    </lineage>
</organism>
<evidence type="ECO:0000256" key="5">
    <source>
        <dbReference type="ARBA" id="ARBA00022723"/>
    </source>
</evidence>
<feature type="compositionally biased region" description="Polar residues" evidence="15">
    <location>
        <begin position="48"/>
        <end position="57"/>
    </location>
</feature>
<name>A0ABM3L3M5_CUCME</name>
<keyword evidence="8" id="KW-0378">Hydrolase</keyword>
<feature type="region of interest" description="Disordered" evidence="15">
    <location>
        <begin position="1"/>
        <end position="65"/>
    </location>
</feature>
<dbReference type="PANTHER" id="PTHR21077">
    <property type="entry name" value="EME1 PROTEIN"/>
    <property type="match status" value="1"/>
</dbReference>
<keyword evidence="4" id="KW-0540">Nuclease</keyword>
<accession>A0ABM3L3M5</accession>
<keyword evidence="13" id="KW-0469">Meiosis</keyword>
<keyword evidence="5" id="KW-0479">Metal-binding</keyword>
<evidence type="ECO:0000256" key="8">
    <source>
        <dbReference type="ARBA" id="ARBA00022801"/>
    </source>
</evidence>
<evidence type="ECO:0000256" key="15">
    <source>
        <dbReference type="SAM" id="MobiDB-lite"/>
    </source>
</evidence>
<dbReference type="RefSeq" id="XP_050944630.1">
    <property type="nucleotide sequence ID" value="XM_051088673.1"/>
</dbReference>
<dbReference type="PANTHER" id="PTHR21077:SF5">
    <property type="entry name" value="CROSSOVER JUNCTION ENDONUCLEASE MMS4"/>
    <property type="match status" value="1"/>
</dbReference>
<evidence type="ECO:0000256" key="12">
    <source>
        <dbReference type="ARBA" id="ARBA00023242"/>
    </source>
</evidence>
<feature type="region of interest" description="Disordered" evidence="15">
    <location>
        <begin position="183"/>
        <end position="214"/>
    </location>
</feature>
<gene>
    <name evidence="18" type="primary">LOC103484673</name>
</gene>
<sequence length="483" mass="54096">MSQPIVLSDEEDRYSTPIPIPSKKRRTESDLLPSIKSTVLVLDDDPTPQKSNHNSAASFVPETPLSPQLSSDVAIVKCTKAGLNLHARDLNSDQKFAGISGLICLESDNESESDSQKRKCEQSEWIGSDCYEMKNIGASLPFDSAGSGSSHGNDDLQEISGDTKHSAFGRDGDIYQVHDYPEKDNVGMEQNDNSIKTTGRKANAEKVMRKKATKDDKIRLMEEKKKKKELEKLQKAAQKAEAAEMKKMQKEKQKWEKGKLALKSIVAEIDAKVVELGSIGGHLLTRFAEKGITFRIKSNPIERSILWTMNVPEHISASSKGLEISYVLLVYEAENFCELLSKESFMDHVARVQSRYPSHTICYLTNRLMAFINKREQEKYKNSTCCTDWIRPPVEEELAKLSTHFVKVRSRQCVDEAEVADHIVGLTCGLASCQFRKKLTHLSVNANGSIIPKDCVDRNMIKKSLCYCKEQHGGHRTAGLRAK</sequence>
<dbReference type="InterPro" id="IPR006166">
    <property type="entry name" value="ERCC4_domain"/>
</dbReference>
<keyword evidence="6 18" id="KW-0255">Endonuclease</keyword>
<evidence type="ECO:0000256" key="11">
    <source>
        <dbReference type="ARBA" id="ARBA00023204"/>
    </source>
</evidence>
<feature type="compositionally biased region" description="Basic and acidic residues" evidence="15">
    <location>
        <begin position="202"/>
        <end position="214"/>
    </location>
</feature>
<evidence type="ECO:0000313" key="18">
    <source>
        <dbReference type="RefSeq" id="XP_050944630.1"/>
    </source>
</evidence>